<dbReference type="Proteomes" id="UP000473531">
    <property type="component" value="Unassembled WGS sequence"/>
</dbReference>
<evidence type="ECO:0000313" key="1">
    <source>
        <dbReference type="EMBL" id="MXP13600.1"/>
    </source>
</evidence>
<reference evidence="1 2" key="1">
    <citation type="submission" date="2019-12" db="EMBL/GenBank/DDBJ databases">
        <title>Genomic-based taxomic classification of the family Erythrobacteraceae.</title>
        <authorList>
            <person name="Xu L."/>
        </authorList>
    </citation>
    <scope>NUCLEOTIDE SEQUENCE [LARGE SCALE GENOMIC DNA]</scope>
    <source>
        <strain evidence="1 2">KCTC 52259</strain>
    </source>
</reference>
<dbReference type="AlphaFoldDB" id="A0A6L7GDD4"/>
<sequence length="65" mass="7524">MEDPGSVPPCIQHPFPQKTIYFWVELLNAAISEAEWFADWPILDRQVIEAAITTHAENILRRDCE</sequence>
<organism evidence="1 2">
    <name type="scientific">Allopontixanthobacter confluentis</name>
    <dbReference type="NCBI Taxonomy" id="1849021"/>
    <lineage>
        <taxon>Bacteria</taxon>
        <taxon>Pseudomonadati</taxon>
        <taxon>Pseudomonadota</taxon>
        <taxon>Alphaproteobacteria</taxon>
        <taxon>Sphingomonadales</taxon>
        <taxon>Erythrobacteraceae</taxon>
        <taxon>Allopontixanthobacter</taxon>
    </lineage>
</organism>
<keyword evidence="2" id="KW-1185">Reference proteome</keyword>
<protein>
    <submittedName>
        <fullName evidence="1">Uncharacterized protein</fullName>
    </submittedName>
</protein>
<proteinExistence type="predicted"/>
<name>A0A6L7GDD4_9SPHN</name>
<dbReference type="EMBL" id="WTYU01000001">
    <property type="protein sequence ID" value="MXP13600.1"/>
    <property type="molecule type" value="Genomic_DNA"/>
</dbReference>
<gene>
    <name evidence="1" type="ORF">GRI44_02375</name>
</gene>
<comment type="caution">
    <text evidence="1">The sequence shown here is derived from an EMBL/GenBank/DDBJ whole genome shotgun (WGS) entry which is preliminary data.</text>
</comment>
<accession>A0A6L7GDD4</accession>
<dbReference type="RefSeq" id="WP_160599858.1">
    <property type="nucleotide sequence ID" value="NZ_WTYU01000001.1"/>
</dbReference>
<evidence type="ECO:0000313" key="2">
    <source>
        <dbReference type="Proteomes" id="UP000473531"/>
    </source>
</evidence>